<keyword evidence="2" id="KW-1185">Reference proteome</keyword>
<sequence>MAANRIEITDEIRAKLEAEKERSGIGVRQLMRGRRGEYPEGLRADMVDGWIAGRTATARRDHLDWVLRAWASYTPSEPKKDPGPARIELSDSQIATLQAEVERTGLGAINILKHAPTPLPKGLNHQKVQRWISGETRTAIADHWELVLSLYASFPQDTEN</sequence>
<reference evidence="1 2" key="1">
    <citation type="submission" date="2019-12" db="EMBL/GenBank/DDBJ databases">
        <title>Genomic-based taxomic classification of the family Erythrobacteraceae.</title>
        <authorList>
            <person name="Xu L."/>
        </authorList>
    </citation>
    <scope>NUCLEOTIDE SEQUENCE [LARGE SCALE GENOMIC DNA]</scope>
    <source>
        <strain evidence="1 2">H32</strain>
    </source>
</reference>
<comment type="caution">
    <text evidence="1">The sequence shown here is derived from an EMBL/GenBank/DDBJ whole genome shotgun (WGS) entry which is preliminary data.</text>
</comment>
<accession>A0ABW9UW10</accession>
<dbReference type="Proteomes" id="UP000444401">
    <property type="component" value="Unassembled WGS sequence"/>
</dbReference>
<evidence type="ECO:0000313" key="1">
    <source>
        <dbReference type="EMBL" id="MXO69031.1"/>
    </source>
</evidence>
<name>A0ABW9UW10_9SPHN</name>
<protein>
    <submittedName>
        <fullName evidence="1">Uncharacterized protein</fullName>
    </submittedName>
</protein>
<gene>
    <name evidence="1" type="ORF">GRI72_09360</name>
</gene>
<organism evidence="1 2">
    <name type="scientific">Pelagerythrobacter marinus</name>
    <dbReference type="NCBI Taxonomy" id="538382"/>
    <lineage>
        <taxon>Bacteria</taxon>
        <taxon>Pseudomonadati</taxon>
        <taxon>Pseudomonadota</taxon>
        <taxon>Alphaproteobacteria</taxon>
        <taxon>Sphingomonadales</taxon>
        <taxon>Erythrobacteraceae</taxon>
        <taxon>Pelagerythrobacter</taxon>
    </lineage>
</organism>
<proteinExistence type="predicted"/>
<dbReference type="EMBL" id="WTYO01000003">
    <property type="protein sequence ID" value="MXO69031.1"/>
    <property type="molecule type" value="Genomic_DNA"/>
</dbReference>
<dbReference type="RefSeq" id="WP_160733621.1">
    <property type="nucleotide sequence ID" value="NZ_WTYO01000003.1"/>
</dbReference>
<evidence type="ECO:0000313" key="2">
    <source>
        <dbReference type="Proteomes" id="UP000444401"/>
    </source>
</evidence>